<reference evidence="1" key="2">
    <citation type="journal article" date="2015" name="Fish Shellfish Immunol.">
        <title>Early steps in the European eel (Anguilla anguilla)-Vibrio vulnificus interaction in the gills: Role of the RtxA13 toxin.</title>
        <authorList>
            <person name="Callol A."/>
            <person name="Pajuelo D."/>
            <person name="Ebbesson L."/>
            <person name="Teles M."/>
            <person name="MacKenzie S."/>
            <person name="Amaro C."/>
        </authorList>
    </citation>
    <scope>NUCLEOTIDE SEQUENCE</scope>
</reference>
<accession>A0A0E9T4P6</accession>
<protein>
    <submittedName>
        <fullName evidence="1">Uncharacterized protein</fullName>
    </submittedName>
</protein>
<reference evidence="1" key="1">
    <citation type="submission" date="2014-11" db="EMBL/GenBank/DDBJ databases">
        <authorList>
            <person name="Amaro Gonzalez C."/>
        </authorList>
    </citation>
    <scope>NUCLEOTIDE SEQUENCE</scope>
</reference>
<dbReference type="EMBL" id="GBXM01059988">
    <property type="protein sequence ID" value="JAH48589.1"/>
    <property type="molecule type" value="Transcribed_RNA"/>
</dbReference>
<sequence length="36" mass="4489">MDRPPHEQATFLKRYRGDTKTILCRRGRHPKAYRWF</sequence>
<proteinExistence type="predicted"/>
<name>A0A0E9T4P6_ANGAN</name>
<evidence type="ECO:0000313" key="1">
    <source>
        <dbReference type="EMBL" id="JAH48589.1"/>
    </source>
</evidence>
<organism evidence="1">
    <name type="scientific">Anguilla anguilla</name>
    <name type="common">European freshwater eel</name>
    <name type="synonym">Muraena anguilla</name>
    <dbReference type="NCBI Taxonomy" id="7936"/>
    <lineage>
        <taxon>Eukaryota</taxon>
        <taxon>Metazoa</taxon>
        <taxon>Chordata</taxon>
        <taxon>Craniata</taxon>
        <taxon>Vertebrata</taxon>
        <taxon>Euteleostomi</taxon>
        <taxon>Actinopterygii</taxon>
        <taxon>Neopterygii</taxon>
        <taxon>Teleostei</taxon>
        <taxon>Anguilliformes</taxon>
        <taxon>Anguillidae</taxon>
        <taxon>Anguilla</taxon>
    </lineage>
</organism>
<dbReference type="AlphaFoldDB" id="A0A0E9T4P6"/>